<evidence type="ECO:0000256" key="3">
    <source>
        <dbReference type="ARBA" id="ARBA00022448"/>
    </source>
</evidence>
<proteinExistence type="inferred from homology"/>
<evidence type="ECO:0000259" key="10">
    <source>
        <dbReference type="PROSITE" id="PS51012"/>
    </source>
</evidence>
<keyword evidence="4 9" id="KW-1003">Cell membrane</keyword>
<keyword evidence="7 9" id="KW-1133">Transmembrane helix</keyword>
<evidence type="ECO:0000256" key="6">
    <source>
        <dbReference type="ARBA" id="ARBA00022692"/>
    </source>
</evidence>
<sequence length="261" mass="29944">MAKALRRSRIKIWCDVIFALLVRHVGSKFDDKFGMAWAVIEPLLFILMLSFLRGRMGGEESHGMPVFVFIMFGMLMLRAFTDVLSDAASALRKNKSLFAFRQVQPISSVIASAIFNVIIDIFVFSLILLFMYLMKIEFQISDMLTILLLYAQLIMMGISFGLLFGIASTFVRELDKIRSLITRPLMFISCVFFSLQDIPEELWPYFTWNPLLHCIELSRQAAYPNFGAVGVDYSYVSIITICVLFLALACYRLTWKEVLSR</sequence>
<comment type="similarity">
    <text evidence="2 9">Belongs to the ABC-2 integral membrane protein family.</text>
</comment>
<keyword evidence="8 9" id="KW-0472">Membrane</keyword>
<dbReference type="InterPro" id="IPR000412">
    <property type="entry name" value="ABC_2_transport"/>
</dbReference>
<keyword evidence="6 9" id="KW-0812">Transmembrane</keyword>
<feature type="transmembrane region" description="Helical" evidence="9">
    <location>
        <begin position="146"/>
        <end position="168"/>
    </location>
</feature>
<evidence type="ECO:0000256" key="1">
    <source>
        <dbReference type="ARBA" id="ARBA00004429"/>
    </source>
</evidence>
<gene>
    <name evidence="11" type="ORF">K0504_06925</name>
</gene>
<comment type="caution">
    <text evidence="11">The sequence shown here is derived from an EMBL/GenBank/DDBJ whole genome shotgun (WGS) entry which is preliminary data.</text>
</comment>
<evidence type="ECO:0000313" key="12">
    <source>
        <dbReference type="Proteomes" id="UP001166251"/>
    </source>
</evidence>
<accession>A0ABS7EGD8</accession>
<feature type="transmembrane region" description="Helical" evidence="9">
    <location>
        <begin position="233"/>
        <end position="251"/>
    </location>
</feature>
<reference evidence="11" key="1">
    <citation type="submission" date="2021-07" db="EMBL/GenBank/DDBJ databases">
        <title>Neiella marina sp. nov., isolated from the intestinal content of sea cucumber Apostichopus japonicus.</title>
        <authorList>
            <person name="Bai X."/>
        </authorList>
    </citation>
    <scope>NUCLEOTIDE SEQUENCE</scope>
    <source>
        <strain evidence="11">126</strain>
    </source>
</reference>
<feature type="domain" description="ABC transmembrane type-2" evidence="10">
    <location>
        <begin position="33"/>
        <end position="254"/>
    </location>
</feature>
<dbReference type="EMBL" id="JAHZSS010000006">
    <property type="protein sequence ID" value="MBW8190762.1"/>
    <property type="molecule type" value="Genomic_DNA"/>
</dbReference>
<evidence type="ECO:0000256" key="4">
    <source>
        <dbReference type="ARBA" id="ARBA00022475"/>
    </source>
</evidence>
<evidence type="ECO:0000256" key="5">
    <source>
        <dbReference type="ARBA" id="ARBA00022519"/>
    </source>
</evidence>
<dbReference type="PRINTS" id="PR00164">
    <property type="entry name" value="ABC2TRNSPORT"/>
</dbReference>
<feature type="transmembrane region" description="Helical" evidence="9">
    <location>
        <begin position="33"/>
        <end position="52"/>
    </location>
</feature>
<dbReference type="InterPro" id="IPR047817">
    <property type="entry name" value="ABC2_TM_bact-type"/>
</dbReference>
<dbReference type="RefSeq" id="WP_220103447.1">
    <property type="nucleotide sequence ID" value="NZ_JAHZSS010000006.1"/>
</dbReference>
<dbReference type="PANTHER" id="PTHR30413">
    <property type="entry name" value="INNER MEMBRANE TRANSPORT PERMEASE"/>
    <property type="match status" value="1"/>
</dbReference>
<evidence type="ECO:0000256" key="2">
    <source>
        <dbReference type="ARBA" id="ARBA00007783"/>
    </source>
</evidence>
<evidence type="ECO:0000256" key="9">
    <source>
        <dbReference type="RuleBase" id="RU361157"/>
    </source>
</evidence>
<evidence type="ECO:0000256" key="7">
    <source>
        <dbReference type="ARBA" id="ARBA00022989"/>
    </source>
</evidence>
<comment type="subcellular location">
    <subcellularLocation>
        <location evidence="1 9">Cell inner membrane</location>
        <topology evidence="1 9">Multi-pass membrane protein</topology>
    </subcellularLocation>
</comment>
<evidence type="ECO:0000256" key="8">
    <source>
        <dbReference type="ARBA" id="ARBA00023136"/>
    </source>
</evidence>
<keyword evidence="3 9" id="KW-0813">Transport</keyword>
<dbReference type="Pfam" id="PF01061">
    <property type="entry name" value="ABC2_membrane"/>
    <property type="match status" value="1"/>
</dbReference>
<feature type="transmembrane region" description="Helical" evidence="9">
    <location>
        <begin position="106"/>
        <end position="134"/>
    </location>
</feature>
<dbReference type="PANTHER" id="PTHR30413:SF8">
    <property type="entry name" value="TRANSPORT PERMEASE PROTEIN"/>
    <property type="match status" value="1"/>
</dbReference>
<keyword evidence="5" id="KW-0997">Cell inner membrane</keyword>
<protein>
    <recommendedName>
        <fullName evidence="9">Transport permease protein</fullName>
    </recommendedName>
</protein>
<name>A0ABS7EGD8_9GAMM</name>
<dbReference type="Proteomes" id="UP001166251">
    <property type="component" value="Unassembled WGS sequence"/>
</dbReference>
<feature type="transmembrane region" description="Helical" evidence="9">
    <location>
        <begin position="180"/>
        <end position="198"/>
    </location>
</feature>
<evidence type="ECO:0000313" key="11">
    <source>
        <dbReference type="EMBL" id="MBW8190762.1"/>
    </source>
</evidence>
<organism evidence="11 12">
    <name type="scientific">Neiella holothuriorum</name>
    <dbReference type="NCBI Taxonomy" id="2870530"/>
    <lineage>
        <taxon>Bacteria</taxon>
        <taxon>Pseudomonadati</taxon>
        <taxon>Pseudomonadota</taxon>
        <taxon>Gammaproteobacteria</taxon>
        <taxon>Alteromonadales</taxon>
        <taxon>Echinimonadaceae</taxon>
        <taxon>Neiella</taxon>
    </lineage>
</organism>
<dbReference type="InterPro" id="IPR013525">
    <property type="entry name" value="ABC2_TM"/>
</dbReference>
<dbReference type="PROSITE" id="PS51012">
    <property type="entry name" value="ABC_TM2"/>
    <property type="match status" value="1"/>
</dbReference>
<keyword evidence="12" id="KW-1185">Reference proteome</keyword>
<feature type="transmembrane region" description="Helical" evidence="9">
    <location>
        <begin position="64"/>
        <end position="85"/>
    </location>
</feature>